<protein>
    <recommendedName>
        <fullName evidence="3">Thymidylate kinase</fullName>
    </recommendedName>
</protein>
<comment type="caution">
    <text evidence="1">The sequence shown here is derived from an EMBL/GenBank/DDBJ whole genome shotgun (WGS) entry which is preliminary data.</text>
</comment>
<proteinExistence type="predicted"/>
<name>A0ABS4IXN6_9BACL</name>
<organism evidence="1 2">
    <name type="scientific">Paenibacillus eucommiae</name>
    <dbReference type="NCBI Taxonomy" id="1355755"/>
    <lineage>
        <taxon>Bacteria</taxon>
        <taxon>Bacillati</taxon>
        <taxon>Bacillota</taxon>
        <taxon>Bacilli</taxon>
        <taxon>Bacillales</taxon>
        <taxon>Paenibacillaceae</taxon>
        <taxon>Paenibacillus</taxon>
    </lineage>
</organism>
<keyword evidence="2" id="KW-1185">Reference proteome</keyword>
<gene>
    <name evidence="1" type="ORF">J2Z66_003936</name>
</gene>
<sequence>MGAHLQSKLILVEGLPATGKSTNSGIIRSQLEQNGYKARWIHEVARPHPTLFFYEASLSEQQYANYLQRFPQVKPYLDQITIQRKYSFGIDLLELEWNYLDQIGLQGYEELKKYDVWNFSLEPYIDAALEKWEDFIRIQSQKSDEIILLDSSIWQFQIYSFLLANASFTQIHNFLQKIYALLAVLQPTFIYFYRDDVEHTINELEAQRGTGFLEGIWARDQHNPYYQEQRPPGAAGYKEFLRDYSSWAERLFELIPFKKKAVEITEGNWGLYTKDILTFLDLEYVQNPVDAVPDSLMNGTYVNRKLNQHIHISGNTLITPTGARKKLVPRSEKEFYISDIPVILQFADNQIRIKGEQICERWTTYGTVFERFNQGIDGLDESVLQDI</sequence>
<dbReference type="Gene3D" id="3.40.50.300">
    <property type="entry name" value="P-loop containing nucleotide triphosphate hydrolases"/>
    <property type="match status" value="1"/>
</dbReference>
<accession>A0ABS4IXN6</accession>
<dbReference type="Proteomes" id="UP001519287">
    <property type="component" value="Unassembled WGS sequence"/>
</dbReference>
<dbReference type="EMBL" id="JAGGLB010000013">
    <property type="protein sequence ID" value="MBP1992328.1"/>
    <property type="molecule type" value="Genomic_DNA"/>
</dbReference>
<dbReference type="SUPFAM" id="SSF52540">
    <property type="entry name" value="P-loop containing nucleoside triphosphate hydrolases"/>
    <property type="match status" value="1"/>
</dbReference>
<reference evidence="1 2" key="1">
    <citation type="submission" date="2021-03" db="EMBL/GenBank/DDBJ databases">
        <title>Genomic Encyclopedia of Type Strains, Phase IV (KMG-IV): sequencing the most valuable type-strain genomes for metagenomic binning, comparative biology and taxonomic classification.</title>
        <authorList>
            <person name="Goeker M."/>
        </authorList>
    </citation>
    <scope>NUCLEOTIDE SEQUENCE [LARGE SCALE GENOMIC DNA]</scope>
    <source>
        <strain evidence="1 2">DSM 26048</strain>
    </source>
</reference>
<evidence type="ECO:0000313" key="2">
    <source>
        <dbReference type="Proteomes" id="UP001519287"/>
    </source>
</evidence>
<evidence type="ECO:0008006" key="3">
    <source>
        <dbReference type="Google" id="ProtNLM"/>
    </source>
</evidence>
<dbReference type="InterPro" id="IPR027417">
    <property type="entry name" value="P-loop_NTPase"/>
</dbReference>
<evidence type="ECO:0000313" key="1">
    <source>
        <dbReference type="EMBL" id="MBP1992328.1"/>
    </source>
</evidence>
<dbReference type="RefSeq" id="WP_209973232.1">
    <property type="nucleotide sequence ID" value="NZ_JAGGLB010000013.1"/>
</dbReference>